<organism evidence="1 2">
    <name type="scientific">Prosthecodimorpha hirschii</name>
    <dbReference type="NCBI Taxonomy" id="665126"/>
    <lineage>
        <taxon>Bacteria</taxon>
        <taxon>Pseudomonadati</taxon>
        <taxon>Pseudomonadota</taxon>
        <taxon>Alphaproteobacteria</taxon>
        <taxon>Hyphomicrobiales</taxon>
        <taxon>Ancalomicrobiaceae</taxon>
        <taxon>Prosthecodimorpha</taxon>
    </lineage>
</organism>
<keyword evidence="2" id="KW-1185">Reference proteome</keyword>
<name>A0A0P6WFL4_9HYPH</name>
<sequence length="112" mass="12301">MIIRTAVLEGTVPQTERAGFDARMRDGVLPAIARYPGLRRATLRRAAEQEPGAPSVYMTFELWFDDLAAMEAALASPVRQEVRARIAEAMGPFEGRVYHLVLEEAGETGPVS</sequence>
<reference evidence="1 2" key="1">
    <citation type="submission" date="2015-09" db="EMBL/GenBank/DDBJ databases">
        <authorList>
            <person name="Jackson K.R."/>
            <person name="Lunt B.L."/>
            <person name="Fisher J.N.B."/>
            <person name="Gardner A.V."/>
            <person name="Bailey M.E."/>
            <person name="Deus L.M."/>
            <person name="Earl A.S."/>
            <person name="Gibby P.D."/>
            <person name="Hartmann K.A."/>
            <person name="Liu J.E."/>
            <person name="Manci A.M."/>
            <person name="Nielsen D.A."/>
            <person name="Solomon M.B."/>
            <person name="Breakwell D.P."/>
            <person name="Burnett S.H."/>
            <person name="Grose J.H."/>
        </authorList>
    </citation>
    <scope>NUCLEOTIDE SEQUENCE [LARGE SCALE GENOMIC DNA]</scope>
    <source>
        <strain evidence="1 2">16</strain>
    </source>
</reference>
<dbReference type="STRING" id="665126.ABB55_15275"/>
<reference evidence="1 2" key="2">
    <citation type="submission" date="2015-10" db="EMBL/GenBank/DDBJ databases">
        <title>Draft Genome Sequence of Prosthecomicrobium hirschii ATCC 27832.</title>
        <authorList>
            <person name="Daniel J."/>
            <person name="Givan S.A."/>
            <person name="Brun Y.V."/>
            <person name="Brown P.J."/>
        </authorList>
    </citation>
    <scope>NUCLEOTIDE SEQUENCE [LARGE SCALE GENOMIC DNA]</scope>
    <source>
        <strain evidence="1 2">16</strain>
    </source>
</reference>
<protein>
    <recommendedName>
        <fullName evidence="3">ABM domain-containing protein</fullName>
    </recommendedName>
</protein>
<dbReference type="Gene3D" id="3.30.70.100">
    <property type="match status" value="1"/>
</dbReference>
<evidence type="ECO:0008006" key="3">
    <source>
        <dbReference type="Google" id="ProtNLM"/>
    </source>
</evidence>
<dbReference type="EMBL" id="LJYW01000001">
    <property type="protein sequence ID" value="KPL53410.1"/>
    <property type="molecule type" value="Genomic_DNA"/>
</dbReference>
<dbReference type="InterPro" id="IPR011008">
    <property type="entry name" value="Dimeric_a/b-barrel"/>
</dbReference>
<dbReference type="NCBIfam" id="TIGR02118">
    <property type="entry name" value="EthD family reductase"/>
    <property type="match status" value="1"/>
</dbReference>
<proteinExistence type="predicted"/>
<evidence type="ECO:0000313" key="1">
    <source>
        <dbReference type="EMBL" id="KPL53410.1"/>
    </source>
</evidence>
<dbReference type="AlphaFoldDB" id="A0A0P6WFL4"/>
<dbReference type="GO" id="GO:0016491">
    <property type="term" value="F:oxidoreductase activity"/>
    <property type="evidence" value="ECO:0007669"/>
    <property type="project" value="InterPro"/>
</dbReference>
<gene>
    <name evidence="1" type="ORF">ABB55_15275</name>
</gene>
<evidence type="ECO:0000313" key="2">
    <source>
        <dbReference type="Proteomes" id="UP000048984"/>
    </source>
</evidence>
<accession>A0A0P6WFL4</accession>
<comment type="caution">
    <text evidence="1">The sequence shown here is derived from an EMBL/GenBank/DDBJ whole genome shotgun (WGS) entry which is preliminary data.</text>
</comment>
<dbReference type="RefSeq" id="WP_054359575.1">
    <property type="nucleotide sequence ID" value="NZ_JAPCYQ010000001.1"/>
</dbReference>
<dbReference type="SUPFAM" id="SSF54909">
    <property type="entry name" value="Dimeric alpha+beta barrel"/>
    <property type="match status" value="1"/>
</dbReference>
<dbReference type="Proteomes" id="UP000048984">
    <property type="component" value="Unassembled WGS sequence"/>
</dbReference>
<dbReference type="InterPro" id="IPR009799">
    <property type="entry name" value="EthD_dom"/>
</dbReference>